<proteinExistence type="predicted"/>
<reference evidence="2" key="1">
    <citation type="submission" date="2020-06" db="EMBL/GenBank/DDBJ databases">
        <authorList>
            <consortium name="Plant Systems Biology data submission"/>
        </authorList>
    </citation>
    <scope>NUCLEOTIDE SEQUENCE</scope>
    <source>
        <strain evidence="2">D6</strain>
    </source>
</reference>
<evidence type="ECO:0000256" key="1">
    <source>
        <dbReference type="SAM" id="Phobius"/>
    </source>
</evidence>
<feature type="transmembrane region" description="Helical" evidence="1">
    <location>
        <begin position="7"/>
        <end position="27"/>
    </location>
</feature>
<gene>
    <name evidence="2" type="ORF">SEMRO_554_G165481.1</name>
</gene>
<evidence type="ECO:0000313" key="2">
    <source>
        <dbReference type="EMBL" id="CAB9512770.1"/>
    </source>
</evidence>
<accession>A0A9N8HHT0</accession>
<dbReference type="Proteomes" id="UP001153069">
    <property type="component" value="Unassembled WGS sequence"/>
</dbReference>
<feature type="transmembrane region" description="Helical" evidence="1">
    <location>
        <begin position="129"/>
        <end position="147"/>
    </location>
</feature>
<feature type="transmembrane region" description="Helical" evidence="1">
    <location>
        <begin position="99"/>
        <end position="117"/>
    </location>
</feature>
<protein>
    <submittedName>
        <fullName evidence="2">Uncharacterized protein</fullName>
    </submittedName>
</protein>
<keyword evidence="1" id="KW-1133">Transmembrane helix</keyword>
<dbReference type="EMBL" id="CAICTM010000553">
    <property type="protein sequence ID" value="CAB9512770.1"/>
    <property type="molecule type" value="Genomic_DNA"/>
</dbReference>
<evidence type="ECO:0000313" key="3">
    <source>
        <dbReference type="Proteomes" id="UP001153069"/>
    </source>
</evidence>
<comment type="caution">
    <text evidence="2">The sequence shown here is derived from an EMBL/GenBank/DDBJ whole genome shotgun (WGS) entry which is preliminary data.</text>
</comment>
<feature type="transmembrane region" description="Helical" evidence="1">
    <location>
        <begin position="48"/>
        <end position="79"/>
    </location>
</feature>
<organism evidence="2 3">
    <name type="scientific">Seminavis robusta</name>
    <dbReference type="NCBI Taxonomy" id="568900"/>
    <lineage>
        <taxon>Eukaryota</taxon>
        <taxon>Sar</taxon>
        <taxon>Stramenopiles</taxon>
        <taxon>Ochrophyta</taxon>
        <taxon>Bacillariophyta</taxon>
        <taxon>Bacillariophyceae</taxon>
        <taxon>Bacillariophycidae</taxon>
        <taxon>Naviculales</taxon>
        <taxon>Naviculaceae</taxon>
        <taxon>Seminavis</taxon>
    </lineage>
</organism>
<name>A0A9N8HHT0_9STRA</name>
<sequence>MVSLLDLIFYIVFCAATPPIIFIVAIVTSHEHQNWNANESRKTTKWNVYAGIVLAIGRIVYLVLLFFAMIYIGMVSYIFHDNCFLVFRHFHLQDTNLSIFKSTLFVLMVVKGGFSLRAQKYSARNPLRALAAAWIVGYIWVSLEWSWSGWFADSAYLDAEHHANLNNLLAKWAPHSN</sequence>
<keyword evidence="3" id="KW-1185">Reference proteome</keyword>
<keyword evidence="1" id="KW-0812">Transmembrane</keyword>
<dbReference type="AlphaFoldDB" id="A0A9N8HHT0"/>
<keyword evidence="1" id="KW-0472">Membrane</keyword>